<dbReference type="RefSeq" id="WP_093208552.1">
    <property type="nucleotide sequence ID" value="NZ_FNGS01000011.1"/>
</dbReference>
<dbReference type="PROSITE" id="PS00061">
    <property type="entry name" value="ADH_SHORT"/>
    <property type="match status" value="1"/>
</dbReference>
<dbReference type="OrthoDB" id="9810734at2"/>
<dbReference type="Gene3D" id="3.40.50.720">
    <property type="entry name" value="NAD(P)-binding Rossmann-like Domain"/>
    <property type="match status" value="1"/>
</dbReference>
<dbReference type="PANTHER" id="PTHR42901">
    <property type="entry name" value="ALCOHOL DEHYDROGENASE"/>
    <property type="match status" value="1"/>
</dbReference>
<organism evidence="4 5">
    <name type="scientific">Siphonobacter aquaeclarae</name>
    <dbReference type="NCBI Taxonomy" id="563176"/>
    <lineage>
        <taxon>Bacteria</taxon>
        <taxon>Pseudomonadati</taxon>
        <taxon>Bacteroidota</taxon>
        <taxon>Cytophagia</taxon>
        <taxon>Cytophagales</taxon>
        <taxon>Cytophagaceae</taxon>
        <taxon>Siphonobacter</taxon>
    </lineage>
</organism>
<dbReference type="Pfam" id="PF00106">
    <property type="entry name" value="adh_short"/>
    <property type="match status" value="1"/>
</dbReference>
<evidence type="ECO:0000256" key="2">
    <source>
        <dbReference type="ARBA" id="ARBA00023002"/>
    </source>
</evidence>
<proteinExistence type="inferred from homology"/>
<keyword evidence="2" id="KW-0560">Oxidoreductase</keyword>
<evidence type="ECO:0000256" key="1">
    <source>
        <dbReference type="ARBA" id="ARBA00006484"/>
    </source>
</evidence>
<gene>
    <name evidence="4" type="ORF">SAMN04488090_4743</name>
</gene>
<dbReference type="CDD" id="cd05233">
    <property type="entry name" value="SDR_c"/>
    <property type="match status" value="1"/>
</dbReference>
<dbReference type="InterPro" id="IPR002347">
    <property type="entry name" value="SDR_fam"/>
</dbReference>
<evidence type="ECO:0000256" key="3">
    <source>
        <dbReference type="RuleBase" id="RU000363"/>
    </source>
</evidence>
<keyword evidence="5" id="KW-1185">Reference proteome</keyword>
<accession>A0A1G9XU24</accession>
<dbReference type="PRINTS" id="PR00081">
    <property type="entry name" value="GDHRDH"/>
</dbReference>
<sequence>MSELVNNEARPLAVVTGGTKGIGRAILRRFAAGGFDVVTTARHGSDLETLRQDTESAFPGCRVFILAADLGSREDVDRFAAFVSSLGRPVDFLVNNTGVFLPGQVHNEEEGTFETIMQVNVASAYHLTRALVGGMISRKKGYIVNVCSTASITAYSNGGSYCISKYALLGMTKVLREELKTHQVKVTAILPGATFTNSWAGTDLPESRFMAPEDVAELLWTCYHLSPSAVVEEILVRPQLGDL</sequence>
<dbReference type="AlphaFoldDB" id="A0A1G9XU24"/>
<dbReference type="SUPFAM" id="SSF51735">
    <property type="entry name" value="NAD(P)-binding Rossmann-fold domains"/>
    <property type="match status" value="1"/>
</dbReference>
<dbReference type="GO" id="GO:0016491">
    <property type="term" value="F:oxidoreductase activity"/>
    <property type="evidence" value="ECO:0007669"/>
    <property type="project" value="UniProtKB-KW"/>
</dbReference>
<dbReference type="PANTHER" id="PTHR42901:SF1">
    <property type="entry name" value="ALCOHOL DEHYDROGENASE"/>
    <property type="match status" value="1"/>
</dbReference>
<dbReference type="EMBL" id="FNGS01000011">
    <property type="protein sequence ID" value="SDM99916.1"/>
    <property type="molecule type" value="Genomic_DNA"/>
</dbReference>
<dbReference type="STRING" id="563176.SAMN04488090_4743"/>
<dbReference type="Proteomes" id="UP000198901">
    <property type="component" value="Unassembled WGS sequence"/>
</dbReference>
<evidence type="ECO:0000313" key="4">
    <source>
        <dbReference type="EMBL" id="SDM99916.1"/>
    </source>
</evidence>
<dbReference type="InterPro" id="IPR020904">
    <property type="entry name" value="Sc_DH/Rdtase_CS"/>
</dbReference>
<dbReference type="InterPro" id="IPR036291">
    <property type="entry name" value="NAD(P)-bd_dom_sf"/>
</dbReference>
<dbReference type="PRINTS" id="PR00080">
    <property type="entry name" value="SDRFAMILY"/>
</dbReference>
<comment type="similarity">
    <text evidence="1 3">Belongs to the short-chain dehydrogenases/reductases (SDR) family.</text>
</comment>
<protein>
    <submittedName>
        <fullName evidence="4">Short-chain dehydrogenase</fullName>
    </submittedName>
</protein>
<reference evidence="4 5" key="1">
    <citation type="submission" date="2016-10" db="EMBL/GenBank/DDBJ databases">
        <authorList>
            <person name="de Groot N.N."/>
        </authorList>
    </citation>
    <scope>NUCLEOTIDE SEQUENCE [LARGE SCALE GENOMIC DNA]</scope>
    <source>
        <strain evidence="4 5">DSM 21668</strain>
    </source>
</reference>
<name>A0A1G9XU24_9BACT</name>
<evidence type="ECO:0000313" key="5">
    <source>
        <dbReference type="Proteomes" id="UP000198901"/>
    </source>
</evidence>